<name>A0AAD2Z9K3_YEREN</name>
<dbReference type="AlphaFoldDB" id="A0AAD2Z9K3"/>
<evidence type="ECO:0000313" key="2">
    <source>
        <dbReference type="Proteomes" id="UP001182355"/>
    </source>
</evidence>
<sequence length="206" mass="22043">MNNIEELKKVALAATPGPWGKCDSYGPNENGTCISAVERPDLMIASTTGYYGRVGGIANTHFIALANPAVILDLIAQLEAAQKERDALREVHIGAGSNTRAAADIYFQLVEELEVPAGGSLVGVIDNLKAELSAANEKLKGEQVPVAVIVLSKNWPDTGRKVIDYYIEKIQHLPVGTELFTALQKPVVLSSSTVMSRAYVVQAIKA</sequence>
<organism evidence="1 2">
    <name type="scientific">Yersinia enterocolitica</name>
    <dbReference type="NCBI Taxonomy" id="630"/>
    <lineage>
        <taxon>Bacteria</taxon>
        <taxon>Pseudomonadati</taxon>
        <taxon>Pseudomonadota</taxon>
        <taxon>Gammaproteobacteria</taxon>
        <taxon>Enterobacterales</taxon>
        <taxon>Yersiniaceae</taxon>
        <taxon>Yersinia</taxon>
    </lineage>
</organism>
<comment type="caution">
    <text evidence="1">The sequence shown here is derived from an EMBL/GenBank/DDBJ whole genome shotgun (WGS) entry which is preliminary data.</text>
</comment>
<proteinExistence type="predicted"/>
<reference evidence="1" key="1">
    <citation type="submission" date="2023-02" db="EMBL/GenBank/DDBJ databases">
        <authorList>
            <person name="Ashton P.M."/>
            <person name="Dallman T."/>
            <person name="Nair S."/>
            <person name="De Pinna E."/>
            <person name="Peters T."/>
            <person name="Grant K."/>
        </authorList>
    </citation>
    <scope>NUCLEOTIDE SEQUENCE</scope>
    <source>
        <strain evidence="1">01103883</strain>
    </source>
</reference>
<dbReference type="Proteomes" id="UP001182355">
    <property type="component" value="Unassembled WGS sequence"/>
</dbReference>
<evidence type="ECO:0000313" key="1">
    <source>
        <dbReference type="EMBL" id="ELI8104647.1"/>
    </source>
</evidence>
<feature type="non-terminal residue" evidence="1">
    <location>
        <position position="206"/>
    </location>
</feature>
<accession>A0AAD2Z9K3</accession>
<protein>
    <submittedName>
        <fullName evidence="1">Uncharacterized protein</fullName>
    </submittedName>
</protein>
<dbReference type="Pfam" id="PF13935">
    <property type="entry name" value="Ead_Ea22"/>
    <property type="match status" value="1"/>
</dbReference>
<dbReference type="InterPro" id="IPR025153">
    <property type="entry name" value="Ead_Ea22"/>
</dbReference>
<dbReference type="EMBL" id="ABNAVX010000072">
    <property type="protein sequence ID" value="ELI8104647.1"/>
    <property type="molecule type" value="Genomic_DNA"/>
</dbReference>
<gene>
    <name evidence="1" type="ORF">RSF11_004431</name>
</gene>